<proteinExistence type="predicted"/>
<accession>A0AAD5RQK7</accession>
<evidence type="ECO:0000256" key="1">
    <source>
        <dbReference type="ARBA" id="ARBA00011446"/>
    </source>
</evidence>
<comment type="subunit">
    <text evidence="1">Component of the ESCRT-0 complex composed of HSE1 and VPS27.</text>
</comment>
<feature type="compositionally biased region" description="Basic residues" evidence="4">
    <location>
        <begin position="217"/>
        <end position="230"/>
    </location>
</feature>
<dbReference type="SMART" id="SM00288">
    <property type="entry name" value="VHS"/>
    <property type="match status" value="1"/>
</dbReference>
<dbReference type="InterPro" id="IPR008942">
    <property type="entry name" value="ENTH_VHS"/>
</dbReference>
<feature type="domain" description="VHS" evidence="5">
    <location>
        <begin position="18"/>
        <end position="147"/>
    </location>
</feature>
<dbReference type="InterPro" id="IPR002014">
    <property type="entry name" value="VHS_dom"/>
</dbReference>
<dbReference type="GO" id="GO:0051666">
    <property type="term" value="P:actin cortical patch localization"/>
    <property type="evidence" value="ECO:0007669"/>
    <property type="project" value="TreeGrafter"/>
</dbReference>
<keyword evidence="8" id="KW-1185">Reference proteome</keyword>
<dbReference type="InterPro" id="IPR044103">
    <property type="entry name" value="GAT_LSB5"/>
</dbReference>
<evidence type="ECO:0000313" key="7">
    <source>
        <dbReference type="EMBL" id="KAJ2901531.1"/>
    </source>
</evidence>
<dbReference type="InterPro" id="IPR038425">
    <property type="entry name" value="GAT_sf"/>
</dbReference>
<dbReference type="CDD" id="cd14232">
    <property type="entry name" value="GAT_LSB5"/>
    <property type="match status" value="1"/>
</dbReference>
<evidence type="ECO:0000259" key="5">
    <source>
        <dbReference type="PROSITE" id="PS50179"/>
    </source>
</evidence>
<dbReference type="SUPFAM" id="SSF48464">
    <property type="entry name" value="ENTH/VHS domain"/>
    <property type="match status" value="1"/>
</dbReference>
<feature type="domain" description="GAT" evidence="6">
    <location>
        <begin position="237"/>
        <end position="325"/>
    </location>
</feature>
<evidence type="ECO:0000256" key="4">
    <source>
        <dbReference type="SAM" id="MobiDB-lite"/>
    </source>
</evidence>
<organism evidence="7 8">
    <name type="scientific">Zalerion maritima</name>
    <dbReference type="NCBI Taxonomy" id="339359"/>
    <lineage>
        <taxon>Eukaryota</taxon>
        <taxon>Fungi</taxon>
        <taxon>Dikarya</taxon>
        <taxon>Ascomycota</taxon>
        <taxon>Pezizomycotina</taxon>
        <taxon>Sordariomycetes</taxon>
        <taxon>Lulworthiomycetidae</taxon>
        <taxon>Lulworthiales</taxon>
        <taxon>Lulworthiaceae</taxon>
        <taxon>Zalerion</taxon>
    </lineage>
</organism>
<feature type="compositionally biased region" description="Basic and acidic residues" evidence="4">
    <location>
        <begin position="146"/>
        <end position="155"/>
    </location>
</feature>
<feature type="compositionally biased region" description="Low complexity" evidence="4">
    <location>
        <begin position="389"/>
        <end position="398"/>
    </location>
</feature>
<dbReference type="PANTHER" id="PTHR47789">
    <property type="entry name" value="LAS SEVENTEEN-BINDING PROTEIN 5"/>
    <property type="match status" value="1"/>
</dbReference>
<feature type="compositionally biased region" description="Pro residues" evidence="4">
    <location>
        <begin position="379"/>
        <end position="388"/>
    </location>
</feature>
<dbReference type="GO" id="GO:0030479">
    <property type="term" value="C:actin cortical patch"/>
    <property type="evidence" value="ECO:0007669"/>
    <property type="project" value="TreeGrafter"/>
</dbReference>
<dbReference type="Gene3D" id="1.20.58.160">
    <property type="match status" value="1"/>
</dbReference>
<dbReference type="AlphaFoldDB" id="A0AAD5RQK7"/>
<dbReference type="GO" id="GO:0015031">
    <property type="term" value="P:protein transport"/>
    <property type="evidence" value="ECO:0007669"/>
    <property type="project" value="UniProtKB-KW"/>
</dbReference>
<evidence type="ECO:0000259" key="6">
    <source>
        <dbReference type="PROSITE" id="PS50909"/>
    </source>
</evidence>
<dbReference type="Gene3D" id="1.25.40.90">
    <property type="match status" value="1"/>
</dbReference>
<evidence type="ECO:0000256" key="3">
    <source>
        <dbReference type="ARBA" id="ARBA00022927"/>
    </source>
</evidence>
<evidence type="ECO:0000313" key="8">
    <source>
        <dbReference type="Proteomes" id="UP001201980"/>
    </source>
</evidence>
<dbReference type="GO" id="GO:0007034">
    <property type="term" value="P:vacuolar transport"/>
    <property type="evidence" value="ECO:0007669"/>
    <property type="project" value="UniProtKB-ARBA"/>
</dbReference>
<reference evidence="7" key="1">
    <citation type="submission" date="2022-07" db="EMBL/GenBank/DDBJ databases">
        <title>Draft genome sequence of Zalerion maritima ATCC 34329, a (micro)plastics degrading marine fungus.</title>
        <authorList>
            <person name="Paco A."/>
            <person name="Goncalves M.F.M."/>
            <person name="Rocha-Santos T.A.P."/>
            <person name="Alves A."/>
        </authorList>
    </citation>
    <scope>NUCLEOTIDE SEQUENCE</scope>
    <source>
        <strain evidence="7">ATCC 34329</strain>
    </source>
</reference>
<dbReference type="CDD" id="cd16980">
    <property type="entry name" value="VHS_Lsb5"/>
    <property type="match status" value="1"/>
</dbReference>
<keyword evidence="3" id="KW-0653">Protein transport</keyword>
<sequence>MFSQKKPFSAVTVAIEDLTSEAYDEEDLSGLPELVESIKLQATGPTEAARAIRKKLKYGNVHRQIRALVILDALIQNAGHRFQTTFADEPLLERLRVCGTSELSHPKVKQKCSELFRGWAGAFGKQPGMERICKLYQELPRRKQVATREKSRAVQESENPFQDDEDEETPHSPPSAAGPSSQKPSAPYGGEVPKVQSFSHVRNNSSSIFGGGSSSSSKKKDKDKKKKKDRRPFNIDEERPKIKGTIADGNIAWSNLMNTVLSTNREQMRISDNEEALRKFEECKKIRRKVLRYIHLVMDEQLLGTLLQLNDDLVKALMTFEQLDRSIDADSDSDDELAEQAHLYKMAQLKGKESLSNPSSPTSPPNEGMVGLSISRSPPSKPTPPPRPSAATKPSLIPTSPPPMPVRPKRTYYSDEESEEEVEDDDNPFADRNAVKT</sequence>
<evidence type="ECO:0008006" key="9">
    <source>
        <dbReference type="Google" id="ProtNLM"/>
    </source>
</evidence>
<dbReference type="InterPro" id="IPR004152">
    <property type="entry name" value="GAT_dom"/>
</dbReference>
<evidence type="ECO:0000256" key="2">
    <source>
        <dbReference type="ARBA" id="ARBA00022448"/>
    </source>
</evidence>
<dbReference type="GO" id="GO:0035091">
    <property type="term" value="F:phosphatidylinositol binding"/>
    <property type="evidence" value="ECO:0007669"/>
    <property type="project" value="InterPro"/>
</dbReference>
<dbReference type="GO" id="GO:0006897">
    <property type="term" value="P:endocytosis"/>
    <property type="evidence" value="ECO:0007669"/>
    <property type="project" value="InterPro"/>
</dbReference>
<name>A0AAD5RQK7_9PEZI</name>
<dbReference type="PANTHER" id="PTHR47789:SF1">
    <property type="entry name" value="LAS SEVENTEEN-BINDING PROTEIN 5"/>
    <property type="match status" value="1"/>
</dbReference>
<dbReference type="Pfam" id="PF00790">
    <property type="entry name" value="VHS"/>
    <property type="match status" value="1"/>
</dbReference>
<dbReference type="InterPro" id="IPR045007">
    <property type="entry name" value="LSB5"/>
</dbReference>
<dbReference type="GO" id="GO:0007015">
    <property type="term" value="P:actin filament organization"/>
    <property type="evidence" value="ECO:0007669"/>
    <property type="project" value="InterPro"/>
</dbReference>
<dbReference type="Pfam" id="PF03127">
    <property type="entry name" value="GAT"/>
    <property type="match status" value="1"/>
</dbReference>
<gene>
    <name evidence="7" type="ORF">MKZ38_001716</name>
</gene>
<dbReference type="Proteomes" id="UP001201980">
    <property type="component" value="Unassembled WGS sequence"/>
</dbReference>
<feature type="compositionally biased region" description="Low complexity" evidence="4">
    <location>
        <begin position="174"/>
        <end position="187"/>
    </location>
</feature>
<feature type="region of interest" description="Disordered" evidence="4">
    <location>
        <begin position="350"/>
        <end position="437"/>
    </location>
</feature>
<protein>
    <recommendedName>
        <fullName evidence="9">VHS domain-containing protein</fullName>
    </recommendedName>
</protein>
<dbReference type="PROSITE" id="PS50909">
    <property type="entry name" value="GAT"/>
    <property type="match status" value="1"/>
</dbReference>
<dbReference type="SUPFAM" id="SSF89009">
    <property type="entry name" value="GAT-like domain"/>
    <property type="match status" value="1"/>
</dbReference>
<dbReference type="EMBL" id="JAKWBI020000148">
    <property type="protein sequence ID" value="KAJ2901531.1"/>
    <property type="molecule type" value="Genomic_DNA"/>
</dbReference>
<dbReference type="PROSITE" id="PS50179">
    <property type="entry name" value="VHS"/>
    <property type="match status" value="1"/>
</dbReference>
<feature type="compositionally biased region" description="Acidic residues" evidence="4">
    <location>
        <begin position="414"/>
        <end position="428"/>
    </location>
</feature>
<dbReference type="GO" id="GO:0043130">
    <property type="term" value="F:ubiquitin binding"/>
    <property type="evidence" value="ECO:0007669"/>
    <property type="project" value="InterPro"/>
</dbReference>
<comment type="caution">
    <text evidence="7">The sequence shown here is derived from an EMBL/GenBank/DDBJ whole genome shotgun (WGS) entry which is preliminary data.</text>
</comment>
<feature type="region of interest" description="Disordered" evidence="4">
    <location>
        <begin position="144"/>
        <end position="238"/>
    </location>
</feature>
<keyword evidence="2" id="KW-0813">Transport</keyword>